<dbReference type="InterPro" id="IPR021326">
    <property type="entry name" value="DUF2931"/>
</dbReference>
<evidence type="ECO:0000313" key="2">
    <source>
        <dbReference type="EMBL" id="SDS47751.1"/>
    </source>
</evidence>
<evidence type="ECO:0008006" key="4">
    <source>
        <dbReference type="Google" id="ProtNLM"/>
    </source>
</evidence>
<reference evidence="3" key="1">
    <citation type="submission" date="2016-10" db="EMBL/GenBank/DDBJ databases">
        <authorList>
            <person name="Varghese N."/>
            <person name="Submissions S."/>
        </authorList>
    </citation>
    <scope>NUCLEOTIDE SEQUENCE [LARGE SCALE GENOMIC DNA]</scope>
    <source>
        <strain evidence="3">JCM 14963</strain>
    </source>
</reference>
<sequence length="183" mass="20357">MAPNYMEVWVESVDVVDQRGFAYERVHGGTSSIQNPPGGKGNPVGWPTRPGAGATRPMTGIDLPQYIFVRWQSLAEPQTYNVRIDIPERVRQEMLEPREVYCAWRDAHVTQYRKIISIGLAPGGVAKAWLNGGCLESIEIGRFEGAVEPKGPYGGKSGGAYYRPPSEHAQHYLDTHSIPFDSW</sequence>
<evidence type="ECO:0000313" key="3">
    <source>
        <dbReference type="Proteomes" id="UP000243413"/>
    </source>
</evidence>
<feature type="region of interest" description="Disordered" evidence="1">
    <location>
        <begin position="27"/>
        <end position="50"/>
    </location>
</feature>
<accession>A0A1H1SII6</accession>
<proteinExistence type="predicted"/>
<dbReference type="Pfam" id="PF11153">
    <property type="entry name" value="DUF2931"/>
    <property type="match status" value="1"/>
</dbReference>
<name>A0A1H1SII6_9GAMM</name>
<evidence type="ECO:0000256" key="1">
    <source>
        <dbReference type="SAM" id="MobiDB-lite"/>
    </source>
</evidence>
<organism evidence="2 3">
    <name type="scientific">Halopseudomonas sabulinigri</name>
    <dbReference type="NCBI Taxonomy" id="472181"/>
    <lineage>
        <taxon>Bacteria</taxon>
        <taxon>Pseudomonadati</taxon>
        <taxon>Pseudomonadota</taxon>
        <taxon>Gammaproteobacteria</taxon>
        <taxon>Pseudomonadales</taxon>
        <taxon>Pseudomonadaceae</taxon>
        <taxon>Halopseudomonas</taxon>
    </lineage>
</organism>
<dbReference type="STRING" id="472181.SAMN05216271_2008"/>
<protein>
    <recommendedName>
        <fullName evidence="4">DUF2931 family protein</fullName>
    </recommendedName>
</protein>
<dbReference type="EMBL" id="LT629763">
    <property type="protein sequence ID" value="SDS47751.1"/>
    <property type="molecule type" value="Genomic_DNA"/>
</dbReference>
<dbReference type="Proteomes" id="UP000243413">
    <property type="component" value="Chromosome I"/>
</dbReference>
<dbReference type="AlphaFoldDB" id="A0A1H1SII6"/>
<gene>
    <name evidence="2" type="ORF">SAMN05216271_2008</name>
</gene>